<dbReference type="EMBL" id="CP061274">
    <property type="protein sequence ID" value="QOD43230.1"/>
    <property type="molecule type" value="Genomic_DNA"/>
</dbReference>
<keyword evidence="1" id="KW-0472">Membrane</keyword>
<keyword evidence="1" id="KW-1133">Transmembrane helix</keyword>
<dbReference type="AlphaFoldDB" id="A0A7L7Z0H6"/>
<name>A0A7L7Z0H6_9MICO</name>
<evidence type="ECO:0008006" key="4">
    <source>
        <dbReference type="Google" id="ProtNLM"/>
    </source>
</evidence>
<accession>A0A7L7Z0H6</accession>
<dbReference type="KEGG" id="czh:H9X71_11545"/>
<organism evidence="2 3">
    <name type="scientific">Clavibacter zhangzhiyongii</name>
    <dbReference type="NCBI Taxonomy" id="2768071"/>
    <lineage>
        <taxon>Bacteria</taxon>
        <taxon>Bacillati</taxon>
        <taxon>Actinomycetota</taxon>
        <taxon>Actinomycetes</taxon>
        <taxon>Micrococcales</taxon>
        <taxon>Microbacteriaceae</taxon>
        <taxon>Clavibacter</taxon>
    </lineage>
</organism>
<protein>
    <recommendedName>
        <fullName evidence="4">LPXTG-motif cell wall anchor domain-containing protein</fullName>
    </recommendedName>
</protein>
<sequence length="56" mass="6076">MAFIVVLLVLWLILTVVGFAIEGLVWLGIIGIILVVGTIVLGTLRRRYNAAKTPKA</sequence>
<proteinExistence type="predicted"/>
<keyword evidence="1" id="KW-0812">Transmembrane</keyword>
<dbReference type="Proteomes" id="UP000516660">
    <property type="component" value="Chromosome"/>
</dbReference>
<evidence type="ECO:0000313" key="2">
    <source>
        <dbReference type="EMBL" id="QOD43230.1"/>
    </source>
</evidence>
<feature type="transmembrane region" description="Helical" evidence="1">
    <location>
        <begin position="28"/>
        <end position="44"/>
    </location>
</feature>
<dbReference type="RefSeq" id="WP_191147227.1">
    <property type="nucleotide sequence ID" value="NZ_CP061274.1"/>
</dbReference>
<evidence type="ECO:0000256" key="1">
    <source>
        <dbReference type="SAM" id="Phobius"/>
    </source>
</evidence>
<reference evidence="2 3" key="1">
    <citation type="submission" date="2020-08" db="EMBL/GenBank/DDBJ databases">
        <title>Description of Clavibacter zhangzhiyonge sp. nov., a phytopathogenic actinobacterium isolated from barley seeds, causing leaf brown spot and decline.</title>
        <authorList>
            <person name="Tian Q."/>
            <person name="Chuan J."/>
            <person name="Zhao W."/>
            <person name="Li X."/>
        </authorList>
    </citation>
    <scope>NUCLEOTIDE SEQUENCE [LARGE SCALE GENOMIC DNA]</scope>
    <source>
        <strain evidence="2 3">DM1</strain>
    </source>
</reference>
<gene>
    <name evidence="2" type="ORF">H9X71_11545</name>
</gene>
<keyword evidence="3" id="KW-1185">Reference proteome</keyword>
<evidence type="ECO:0000313" key="3">
    <source>
        <dbReference type="Proteomes" id="UP000516660"/>
    </source>
</evidence>